<accession>A0AAV8TNX6</accession>
<evidence type="ECO:0000313" key="3">
    <source>
        <dbReference type="Proteomes" id="UP001159364"/>
    </source>
</evidence>
<gene>
    <name evidence="2" type="ORF">K2173_023545</name>
</gene>
<dbReference type="AlphaFoldDB" id="A0AAV8TNX6"/>
<name>A0AAV8TNX6_9ROSI</name>
<feature type="region of interest" description="Disordered" evidence="1">
    <location>
        <begin position="80"/>
        <end position="114"/>
    </location>
</feature>
<comment type="caution">
    <text evidence="2">The sequence shown here is derived from an EMBL/GenBank/DDBJ whole genome shotgun (WGS) entry which is preliminary data.</text>
</comment>
<feature type="region of interest" description="Disordered" evidence="1">
    <location>
        <begin position="30"/>
        <end position="63"/>
    </location>
</feature>
<protein>
    <submittedName>
        <fullName evidence="2">Uncharacterized protein</fullName>
    </submittedName>
</protein>
<sequence length="233" mass="25411">MDIDLTLLLKTSVQLDRELLQVGHSTATCPQPRPVLDEGRTTTATSSVAPEGGSLGLGTAAVQPPVDNRYKPWVYVQRKTRQPTQQLQQITPPTKSRQTSLGRRNESPQRTGSRFAALTAPGLMETVEEPSAEAPQQNPLMGSGQRLPLTEVIDPNKPSLHGQIFKANGPNPNARKGTKGPQGIEKQLLRGESSQVSPILNPSPVVTPQIQIQPTNSDKKHSYCYPFTHKNDM</sequence>
<proteinExistence type="predicted"/>
<evidence type="ECO:0000256" key="1">
    <source>
        <dbReference type="SAM" id="MobiDB-lite"/>
    </source>
</evidence>
<dbReference type="Proteomes" id="UP001159364">
    <property type="component" value="Linkage Group LG04"/>
</dbReference>
<evidence type="ECO:0000313" key="2">
    <source>
        <dbReference type="EMBL" id="KAJ8768641.1"/>
    </source>
</evidence>
<feature type="compositionally biased region" description="Low complexity" evidence="1">
    <location>
        <begin position="82"/>
        <end position="95"/>
    </location>
</feature>
<reference evidence="2 3" key="1">
    <citation type="submission" date="2021-09" db="EMBL/GenBank/DDBJ databases">
        <title>Genomic insights and catalytic innovation underlie evolution of tropane alkaloids biosynthesis.</title>
        <authorList>
            <person name="Wang Y.-J."/>
            <person name="Tian T."/>
            <person name="Huang J.-P."/>
            <person name="Huang S.-X."/>
        </authorList>
    </citation>
    <scope>NUCLEOTIDE SEQUENCE [LARGE SCALE GENOMIC DNA]</scope>
    <source>
        <strain evidence="2">KIB-2018</strain>
        <tissue evidence="2">Leaf</tissue>
    </source>
</reference>
<dbReference type="EMBL" id="JAIWQS010000004">
    <property type="protein sequence ID" value="KAJ8768641.1"/>
    <property type="molecule type" value="Genomic_DNA"/>
</dbReference>
<feature type="compositionally biased region" description="Polar residues" evidence="1">
    <location>
        <begin position="96"/>
        <end position="112"/>
    </location>
</feature>
<keyword evidence="3" id="KW-1185">Reference proteome</keyword>
<organism evidence="2 3">
    <name type="scientific">Erythroxylum novogranatense</name>
    <dbReference type="NCBI Taxonomy" id="1862640"/>
    <lineage>
        <taxon>Eukaryota</taxon>
        <taxon>Viridiplantae</taxon>
        <taxon>Streptophyta</taxon>
        <taxon>Embryophyta</taxon>
        <taxon>Tracheophyta</taxon>
        <taxon>Spermatophyta</taxon>
        <taxon>Magnoliopsida</taxon>
        <taxon>eudicotyledons</taxon>
        <taxon>Gunneridae</taxon>
        <taxon>Pentapetalae</taxon>
        <taxon>rosids</taxon>
        <taxon>fabids</taxon>
        <taxon>Malpighiales</taxon>
        <taxon>Erythroxylaceae</taxon>
        <taxon>Erythroxylum</taxon>
    </lineage>
</organism>